<dbReference type="PANTHER" id="PTHR44858:SF1">
    <property type="entry name" value="UDP-N-ACETYLGLUCOSAMINE--PEPTIDE N-ACETYLGLUCOSAMINYLTRANSFERASE SPINDLY-RELATED"/>
    <property type="match status" value="1"/>
</dbReference>
<keyword evidence="5" id="KW-1185">Reference proteome</keyword>
<proteinExistence type="predicted"/>
<feature type="repeat" description="TPR" evidence="3">
    <location>
        <begin position="656"/>
        <end position="689"/>
    </location>
</feature>
<evidence type="ECO:0000313" key="5">
    <source>
        <dbReference type="Proteomes" id="UP000325787"/>
    </source>
</evidence>
<dbReference type="Pfam" id="PF14559">
    <property type="entry name" value="TPR_19"/>
    <property type="match status" value="2"/>
</dbReference>
<dbReference type="PANTHER" id="PTHR44858">
    <property type="entry name" value="TETRATRICOPEPTIDE REPEAT PROTEIN 6"/>
    <property type="match status" value="1"/>
</dbReference>
<dbReference type="SMART" id="SM00028">
    <property type="entry name" value="TPR"/>
    <property type="match status" value="7"/>
</dbReference>
<evidence type="ECO:0000256" key="2">
    <source>
        <dbReference type="ARBA" id="ARBA00022803"/>
    </source>
</evidence>
<gene>
    <name evidence="4" type="ORF">EKG83_21480</name>
</gene>
<dbReference type="InterPro" id="IPR011990">
    <property type="entry name" value="TPR-like_helical_dom_sf"/>
</dbReference>
<dbReference type="Pfam" id="PF13432">
    <property type="entry name" value="TPR_16"/>
    <property type="match status" value="1"/>
</dbReference>
<organism evidence="4 5">
    <name type="scientific">Saccharothrix syringae</name>
    <name type="common">Nocardiopsis syringae</name>
    <dbReference type="NCBI Taxonomy" id="103733"/>
    <lineage>
        <taxon>Bacteria</taxon>
        <taxon>Bacillati</taxon>
        <taxon>Actinomycetota</taxon>
        <taxon>Actinomycetes</taxon>
        <taxon>Pseudonocardiales</taxon>
        <taxon>Pseudonocardiaceae</taxon>
        <taxon>Saccharothrix</taxon>
    </lineage>
</organism>
<keyword evidence="2 3" id="KW-0802">TPR repeat</keyword>
<evidence type="ECO:0000256" key="1">
    <source>
        <dbReference type="ARBA" id="ARBA00022737"/>
    </source>
</evidence>
<accession>A0A5Q0H079</accession>
<protein>
    <submittedName>
        <fullName evidence="4">Tetratricopeptide repeat protein</fullName>
    </submittedName>
</protein>
<dbReference type="EMBL" id="CP034550">
    <property type="protein sequence ID" value="QFZ19661.1"/>
    <property type="molecule type" value="Genomic_DNA"/>
</dbReference>
<keyword evidence="1" id="KW-0677">Repeat</keyword>
<dbReference type="OrthoDB" id="9814944at2"/>
<dbReference type="InterPro" id="IPR019734">
    <property type="entry name" value="TPR_rpt"/>
</dbReference>
<evidence type="ECO:0000256" key="3">
    <source>
        <dbReference type="PROSITE-ProRule" id="PRU00339"/>
    </source>
</evidence>
<dbReference type="Gene3D" id="1.25.40.10">
    <property type="entry name" value="Tetratricopeptide repeat domain"/>
    <property type="match status" value="2"/>
</dbReference>
<dbReference type="Proteomes" id="UP000325787">
    <property type="component" value="Chromosome"/>
</dbReference>
<reference evidence="5" key="1">
    <citation type="journal article" date="2021" name="Curr. Microbiol.">
        <title>Complete genome of nocamycin-producing strain Saccharothrix syringae NRRL B-16468 reveals the biosynthetic potential for secondary metabolites.</title>
        <authorList>
            <person name="Mo X."/>
            <person name="Yang S."/>
        </authorList>
    </citation>
    <scope>NUCLEOTIDE SEQUENCE [LARGE SCALE GENOMIC DNA]</scope>
    <source>
        <strain evidence="5">ATCC 51364 / DSM 43886 / JCM 6844 / KCTC 9398 / NBRC 14523 / NRRL B-16468 / INA 2240</strain>
    </source>
</reference>
<evidence type="ECO:0000313" key="4">
    <source>
        <dbReference type="EMBL" id="QFZ19661.1"/>
    </source>
</evidence>
<dbReference type="AlphaFoldDB" id="A0A5Q0H079"/>
<feature type="repeat" description="TPR" evidence="3">
    <location>
        <begin position="520"/>
        <end position="553"/>
    </location>
</feature>
<dbReference type="InterPro" id="IPR050498">
    <property type="entry name" value="Ycf3"/>
</dbReference>
<sequence length="704" mass="76433">MTTRRHPMPERPTGHVLLLGGLRRDRAEAAARLPLPEPLTGPISADRRTRGPYTAAGHLLRLLVPDAVREQPDLVRAHEVEILSVAPELRDLVPASVRTLTSLAVPEERTRFYSRMRTLRIAHGLVEFLRDRLAALGRPRSVVVEDLHAADPTDREFVSVLVRRVDPALLTVVVGAASGDSGPERADAASAETARWCRTVRVRTVARPPEADPATLAERYVAADTAEDDPHAVAAYAALPDDVRRALHDRRADELTAQGGSLLWGAVPLHRRLGGDPLGAGVKALLFALDDCMKLGFYEATVELCHQGRALVDAAEHPDLWWSLTTKLPTSLSALGRAAEAEAVCDEARANSVRTGIHLQCAYATAMLYTRHHEPERRDHDKALGWINEAIVIASLLPDPAQRAFSQVFHHNGLALIEAHRGRPLVALDLVTRGIAELDRALGADEHQLHRSVLRYNRAQVLVGLGRLEEAAAEYRAVIAADPDYPEYHFDLGTVLRRLGDLDGAIAEYTACTRLGPPFPEVFYNRADTFAEAGEHARAVADFEYVLELEPDRVEAHLNVAALHLEAGDPPAARAAAERGLGHHPEHAGLVAVLAQAHADLGDPVAARRGFDRALAADPDLVTALSGRAALAHDTGDRDTALADLGHAIALEPEDPVLRFNRAYVHVQAQEWDEALADLDEAVRLAPGDPDIAAARADCLARLS</sequence>
<dbReference type="SUPFAM" id="SSF48452">
    <property type="entry name" value="TPR-like"/>
    <property type="match status" value="1"/>
</dbReference>
<dbReference type="KEGG" id="ssyi:EKG83_21480"/>
<name>A0A5Q0H079_SACSY</name>
<dbReference type="PROSITE" id="PS50005">
    <property type="entry name" value="TPR"/>
    <property type="match status" value="2"/>
</dbReference>